<keyword evidence="4 7" id="KW-1133">Transmembrane helix</keyword>
<keyword evidence="3 6" id="KW-0812">Transmembrane</keyword>
<reference evidence="8 9" key="1">
    <citation type="journal article" date="2024" name="Plant Biotechnol. J.">
        <title>Dendrobium thyrsiflorum genome and its molecular insights into genes involved in important horticultural traits.</title>
        <authorList>
            <person name="Chen B."/>
            <person name="Wang J.Y."/>
            <person name="Zheng P.J."/>
            <person name="Li K.L."/>
            <person name="Liang Y.M."/>
            <person name="Chen X.F."/>
            <person name="Zhang C."/>
            <person name="Zhao X."/>
            <person name="He X."/>
            <person name="Zhang G.Q."/>
            <person name="Liu Z.J."/>
            <person name="Xu Q."/>
        </authorList>
    </citation>
    <scope>NUCLEOTIDE SEQUENCE [LARGE SCALE GENOMIC DNA]</scope>
    <source>
        <strain evidence="8">GZMU011</strain>
    </source>
</reference>
<evidence type="ECO:0000256" key="2">
    <source>
        <dbReference type="ARBA" id="ARBA00022448"/>
    </source>
</evidence>
<dbReference type="InterPro" id="IPR000425">
    <property type="entry name" value="MIP"/>
</dbReference>
<feature type="transmembrane region" description="Helical" evidence="7">
    <location>
        <begin position="43"/>
        <end position="63"/>
    </location>
</feature>
<feature type="transmembrane region" description="Helical" evidence="7">
    <location>
        <begin position="69"/>
        <end position="89"/>
    </location>
</feature>
<keyword evidence="9" id="KW-1185">Reference proteome</keyword>
<dbReference type="InterPro" id="IPR034294">
    <property type="entry name" value="Aquaporin_transptr"/>
</dbReference>
<evidence type="ECO:0000256" key="1">
    <source>
        <dbReference type="ARBA" id="ARBA00004141"/>
    </source>
</evidence>
<dbReference type="SUPFAM" id="SSF81338">
    <property type="entry name" value="Aquaporin-like"/>
    <property type="match status" value="1"/>
</dbReference>
<evidence type="ECO:0000256" key="7">
    <source>
        <dbReference type="SAM" id="Phobius"/>
    </source>
</evidence>
<sequence length="293" mass="32058">MAAFYKVFSIPSKERIISLLQKPFYKVFSIRSKERLISLLQKMVAELMGTFIMMFLGCSSVFIDKRNNITFVGVAFTWTAAIVAMGYTFGHISGCHINPAVTIGFATAKLFPWKQVPFYAMAQLTGATIACLMVSWLFNGEQTSLMLTLPGGPNPVGNLQALVWEIIISCILMLVIRGAGTDPRAAKQLGGIAIPLVLFCNIIAAGKITGASMNPARSLAPAIVTNNFNKIWIYLIAPVIGTVIGSTLYNFFKISMKVEEKIMPQEAITDTDNNIAMENLTHSEFVGNSLEIL</sequence>
<dbReference type="AlphaFoldDB" id="A0ABD0V7X3"/>
<dbReference type="PRINTS" id="PR00783">
    <property type="entry name" value="MINTRINSICP"/>
</dbReference>
<keyword evidence="2 6" id="KW-0813">Transport</keyword>
<accession>A0ABD0V7X3</accession>
<dbReference type="PROSITE" id="PS00221">
    <property type="entry name" value="MIP"/>
    <property type="match status" value="1"/>
</dbReference>
<feature type="transmembrane region" description="Helical" evidence="7">
    <location>
        <begin position="231"/>
        <end position="252"/>
    </location>
</feature>
<comment type="caution">
    <text evidence="8">The sequence shown here is derived from an EMBL/GenBank/DDBJ whole genome shotgun (WGS) entry which is preliminary data.</text>
</comment>
<protein>
    <submittedName>
        <fullName evidence="8">Uncharacterized protein</fullName>
    </submittedName>
</protein>
<proteinExistence type="inferred from homology"/>
<dbReference type="Gene3D" id="1.20.1080.10">
    <property type="entry name" value="Glycerol uptake facilitator protein"/>
    <property type="match status" value="1"/>
</dbReference>
<feature type="transmembrane region" description="Helical" evidence="7">
    <location>
        <begin position="158"/>
        <end position="177"/>
    </location>
</feature>
<name>A0ABD0V7X3_DENTH</name>
<feature type="transmembrane region" description="Helical" evidence="7">
    <location>
        <begin position="189"/>
        <end position="211"/>
    </location>
</feature>
<comment type="subcellular location">
    <subcellularLocation>
        <location evidence="1">Membrane</location>
        <topology evidence="1">Multi-pass membrane protein</topology>
    </subcellularLocation>
</comment>
<dbReference type="Proteomes" id="UP001552299">
    <property type="component" value="Unassembled WGS sequence"/>
</dbReference>
<dbReference type="GO" id="GO:0016020">
    <property type="term" value="C:membrane"/>
    <property type="evidence" value="ECO:0007669"/>
    <property type="project" value="UniProtKB-SubCell"/>
</dbReference>
<evidence type="ECO:0000256" key="5">
    <source>
        <dbReference type="ARBA" id="ARBA00023136"/>
    </source>
</evidence>
<dbReference type="PANTHER" id="PTHR45724:SF21">
    <property type="entry name" value="MAJOR INTRINSIC PROTEIN"/>
    <property type="match status" value="1"/>
</dbReference>
<evidence type="ECO:0000256" key="4">
    <source>
        <dbReference type="ARBA" id="ARBA00022989"/>
    </source>
</evidence>
<dbReference type="InterPro" id="IPR022357">
    <property type="entry name" value="MIP_CS"/>
</dbReference>
<dbReference type="InterPro" id="IPR023271">
    <property type="entry name" value="Aquaporin-like"/>
</dbReference>
<keyword evidence="5 7" id="KW-0472">Membrane</keyword>
<feature type="transmembrane region" description="Helical" evidence="7">
    <location>
        <begin position="118"/>
        <end position="138"/>
    </location>
</feature>
<dbReference type="CDD" id="cd00333">
    <property type="entry name" value="MIP"/>
    <property type="match status" value="1"/>
</dbReference>
<evidence type="ECO:0000313" key="9">
    <source>
        <dbReference type="Proteomes" id="UP001552299"/>
    </source>
</evidence>
<evidence type="ECO:0000313" key="8">
    <source>
        <dbReference type="EMBL" id="KAL0921115.1"/>
    </source>
</evidence>
<organism evidence="8 9">
    <name type="scientific">Dendrobium thyrsiflorum</name>
    <name type="common">Pinecone-like raceme dendrobium</name>
    <name type="synonym">Orchid</name>
    <dbReference type="NCBI Taxonomy" id="117978"/>
    <lineage>
        <taxon>Eukaryota</taxon>
        <taxon>Viridiplantae</taxon>
        <taxon>Streptophyta</taxon>
        <taxon>Embryophyta</taxon>
        <taxon>Tracheophyta</taxon>
        <taxon>Spermatophyta</taxon>
        <taxon>Magnoliopsida</taxon>
        <taxon>Liliopsida</taxon>
        <taxon>Asparagales</taxon>
        <taxon>Orchidaceae</taxon>
        <taxon>Epidendroideae</taxon>
        <taxon>Malaxideae</taxon>
        <taxon>Dendrobiinae</taxon>
        <taxon>Dendrobium</taxon>
    </lineage>
</organism>
<dbReference type="PANTHER" id="PTHR45724">
    <property type="entry name" value="AQUAPORIN NIP2-1"/>
    <property type="match status" value="1"/>
</dbReference>
<comment type="similarity">
    <text evidence="6">Belongs to the MIP/aquaporin (TC 1.A.8) family.</text>
</comment>
<evidence type="ECO:0000256" key="3">
    <source>
        <dbReference type="ARBA" id="ARBA00022692"/>
    </source>
</evidence>
<dbReference type="EMBL" id="JANQDX010000007">
    <property type="protein sequence ID" value="KAL0921115.1"/>
    <property type="molecule type" value="Genomic_DNA"/>
</dbReference>
<dbReference type="Pfam" id="PF00230">
    <property type="entry name" value="MIP"/>
    <property type="match status" value="1"/>
</dbReference>
<evidence type="ECO:0000256" key="6">
    <source>
        <dbReference type="RuleBase" id="RU000477"/>
    </source>
</evidence>
<gene>
    <name evidence="8" type="ORF">M5K25_008152</name>
</gene>